<dbReference type="Proteomes" id="UP000237000">
    <property type="component" value="Unassembled WGS sequence"/>
</dbReference>
<dbReference type="InParanoid" id="A0A2P5EGP7"/>
<dbReference type="OrthoDB" id="1163908at2759"/>
<reference evidence="2" key="1">
    <citation type="submission" date="2016-06" db="EMBL/GenBank/DDBJ databases">
        <title>Parallel loss of symbiosis genes in relatives of nitrogen-fixing non-legume Parasponia.</title>
        <authorList>
            <person name="Van Velzen R."/>
            <person name="Holmer R."/>
            <person name="Bu F."/>
            <person name="Rutten L."/>
            <person name="Van Zeijl A."/>
            <person name="Liu W."/>
            <person name="Santuari L."/>
            <person name="Cao Q."/>
            <person name="Sharma T."/>
            <person name="Shen D."/>
            <person name="Roswanjaya Y."/>
            <person name="Wardhani T."/>
            <person name="Kalhor M.S."/>
            <person name="Jansen J."/>
            <person name="Van den Hoogen J."/>
            <person name="Gungor B."/>
            <person name="Hartog M."/>
            <person name="Hontelez J."/>
            <person name="Verver J."/>
            <person name="Yang W.-C."/>
            <person name="Schijlen E."/>
            <person name="Repin R."/>
            <person name="Schilthuizen M."/>
            <person name="Schranz E."/>
            <person name="Heidstra R."/>
            <person name="Miyata K."/>
            <person name="Fedorova E."/>
            <person name="Kohlen W."/>
            <person name="Bisseling T."/>
            <person name="Smit S."/>
            <person name="Geurts R."/>
        </authorList>
    </citation>
    <scope>NUCLEOTIDE SEQUENCE [LARGE SCALE GENOMIC DNA]</scope>
    <source>
        <strain evidence="2">cv. RG33-2</strain>
    </source>
</reference>
<evidence type="ECO:0000313" key="1">
    <source>
        <dbReference type="EMBL" id="PON84699.1"/>
    </source>
</evidence>
<protein>
    <submittedName>
        <fullName evidence="1">Uncharacterized protein</fullName>
    </submittedName>
</protein>
<proteinExistence type="predicted"/>
<organism evidence="1 2">
    <name type="scientific">Trema orientale</name>
    <name type="common">Charcoal tree</name>
    <name type="synonym">Celtis orientalis</name>
    <dbReference type="NCBI Taxonomy" id="63057"/>
    <lineage>
        <taxon>Eukaryota</taxon>
        <taxon>Viridiplantae</taxon>
        <taxon>Streptophyta</taxon>
        <taxon>Embryophyta</taxon>
        <taxon>Tracheophyta</taxon>
        <taxon>Spermatophyta</taxon>
        <taxon>Magnoliopsida</taxon>
        <taxon>eudicotyledons</taxon>
        <taxon>Gunneridae</taxon>
        <taxon>Pentapetalae</taxon>
        <taxon>rosids</taxon>
        <taxon>fabids</taxon>
        <taxon>Rosales</taxon>
        <taxon>Cannabaceae</taxon>
        <taxon>Trema</taxon>
    </lineage>
</organism>
<dbReference type="AlphaFoldDB" id="A0A2P5EGP7"/>
<accession>A0A2P5EGP7</accession>
<name>A0A2P5EGP7_TREOI</name>
<sequence>MASGHKLSLHDGSPLFDPTSYRSIITASALQYCTLTRPELSFFVNKACQFLHAPTSS</sequence>
<keyword evidence="2" id="KW-1185">Reference proteome</keyword>
<comment type="caution">
    <text evidence="1">The sequence shown here is derived from an EMBL/GenBank/DDBJ whole genome shotgun (WGS) entry which is preliminary data.</text>
</comment>
<evidence type="ECO:0000313" key="2">
    <source>
        <dbReference type="Proteomes" id="UP000237000"/>
    </source>
</evidence>
<gene>
    <name evidence="1" type="ORF">TorRG33x02_195260</name>
</gene>
<dbReference type="EMBL" id="JXTC01000158">
    <property type="protein sequence ID" value="PON84699.1"/>
    <property type="molecule type" value="Genomic_DNA"/>
</dbReference>